<dbReference type="OrthoDB" id="496981at2759"/>
<dbReference type="SMART" id="SM00855">
    <property type="entry name" value="PGAM"/>
    <property type="match status" value="1"/>
</dbReference>
<reference evidence="6 7" key="1">
    <citation type="submission" date="2019-02" db="EMBL/GenBank/DDBJ databases">
        <title>Genome sequencing of the rare red list fungi Bondarzewia mesenterica.</title>
        <authorList>
            <person name="Buettner E."/>
            <person name="Kellner H."/>
        </authorList>
    </citation>
    <scope>NUCLEOTIDE SEQUENCE [LARGE SCALE GENOMIC DNA]</scope>
    <source>
        <strain evidence="6 7">DSM 108281</strain>
    </source>
</reference>
<dbReference type="Pfam" id="PF00300">
    <property type="entry name" value="His_Phos_1"/>
    <property type="match status" value="1"/>
</dbReference>
<organism evidence="6 7">
    <name type="scientific">Bondarzewia mesenterica</name>
    <dbReference type="NCBI Taxonomy" id="1095465"/>
    <lineage>
        <taxon>Eukaryota</taxon>
        <taxon>Fungi</taxon>
        <taxon>Dikarya</taxon>
        <taxon>Basidiomycota</taxon>
        <taxon>Agaricomycotina</taxon>
        <taxon>Agaricomycetes</taxon>
        <taxon>Russulales</taxon>
        <taxon>Bondarzewiaceae</taxon>
        <taxon>Bondarzewia</taxon>
    </lineage>
</organism>
<proteinExistence type="inferred from homology"/>
<evidence type="ECO:0000313" key="7">
    <source>
        <dbReference type="Proteomes" id="UP000310158"/>
    </source>
</evidence>
<evidence type="ECO:0000256" key="4">
    <source>
        <dbReference type="ARBA" id="ARBA00022989"/>
    </source>
</evidence>
<dbReference type="Gene3D" id="3.40.50.1240">
    <property type="entry name" value="Phosphoglycerate mutase-like"/>
    <property type="match status" value="1"/>
</dbReference>
<keyword evidence="5" id="KW-0472">Membrane</keyword>
<dbReference type="PANTHER" id="PTHR48100:SF1">
    <property type="entry name" value="HISTIDINE PHOSPHATASE FAMILY PROTEIN-RELATED"/>
    <property type="match status" value="1"/>
</dbReference>
<comment type="caution">
    <text evidence="6">The sequence shown here is derived from an EMBL/GenBank/DDBJ whole genome shotgun (WGS) entry which is preliminary data.</text>
</comment>
<comment type="subcellular location">
    <subcellularLocation>
        <location evidence="1">Membrane</location>
        <topology evidence="1">Multi-pass membrane protein</topology>
    </subcellularLocation>
</comment>
<comment type="similarity">
    <text evidence="2">Belongs to the peroxisomal membrane protein PXMP2/4 family.</text>
</comment>
<protein>
    <submittedName>
        <fullName evidence="6">Uncharacterized protein</fullName>
    </submittedName>
</protein>
<evidence type="ECO:0000256" key="2">
    <source>
        <dbReference type="ARBA" id="ARBA00006824"/>
    </source>
</evidence>
<dbReference type="GO" id="GO:0016791">
    <property type="term" value="F:phosphatase activity"/>
    <property type="evidence" value="ECO:0007669"/>
    <property type="project" value="TreeGrafter"/>
</dbReference>
<dbReference type="Pfam" id="PF04117">
    <property type="entry name" value="Mpv17_PMP22"/>
    <property type="match status" value="1"/>
</dbReference>
<dbReference type="CDD" id="cd07067">
    <property type="entry name" value="HP_PGM_like"/>
    <property type="match status" value="1"/>
</dbReference>
<dbReference type="GO" id="GO:0016020">
    <property type="term" value="C:membrane"/>
    <property type="evidence" value="ECO:0007669"/>
    <property type="project" value="UniProtKB-SubCell"/>
</dbReference>
<gene>
    <name evidence="6" type="ORF">EW146_g1476</name>
</gene>
<evidence type="ECO:0000256" key="1">
    <source>
        <dbReference type="ARBA" id="ARBA00004141"/>
    </source>
</evidence>
<dbReference type="InterPro" id="IPR029033">
    <property type="entry name" value="His_PPase_superfam"/>
</dbReference>
<accession>A0A4S4M3H9</accession>
<dbReference type="Proteomes" id="UP000310158">
    <property type="component" value="Unassembled WGS sequence"/>
</dbReference>
<dbReference type="SUPFAM" id="SSF53254">
    <property type="entry name" value="Phosphoglycerate mutase-like"/>
    <property type="match status" value="1"/>
</dbReference>
<sequence length="546" mass="60912">MSERTYEIVPGFFIQDDPKLGVDPESIGPTPPSFGLLSGSWPDFVSNIKELNSAAAGAPIRTSYKVLFLGRHGQGYHNLAINATIIQAWDDHWSLIEGDDEITWGPDPHLTPLGEEQARNANAAWKAELAAGMPFPQKHYSSPHRRAMHTLSLTFDEILQDSHLKPVVVENWREESGEHTCDKRRTRSEIEAEFPGFLFEEGFSEEDLLWTDERESKAQTEVRAKRALDGIFRQDEEHTYISVTAHGGIIDSVLRVIGRGDYKLLTGGIIVVVVKGTMHRPRARISKSFESHPHGTLAITGGALNALGDAVAQLSQQFLASRSEYEDRLPYDLTRTLRFFCFGAGMSPLIGRWNHVLEKWFPLRRIGGSGRVSFGALSKRVAVDQVVMCVFHIFAMLVHLQSLMLNVVPRIAPHRAPIGLAIFLGSMGVMEGRDTEHIRGKYRDLFHPVLLANWKVWPAAQVGVVTTFSRTRRALTNDAAHKLPLHASGIPCALPANSRSVLDALPVYAQLYVRFLPDSTSPHISCPPNPIARIRNKTWKIILDIN</sequence>
<evidence type="ECO:0000256" key="5">
    <source>
        <dbReference type="ARBA" id="ARBA00023136"/>
    </source>
</evidence>
<keyword evidence="3" id="KW-0812">Transmembrane</keyword>
<evidence type="ECO:0000313" key="6">
    <source>
        <dbReference type="EMBL" id="THH19716.1"/>
    </source>
</evidence>
<dbReference type="GO" id="GO:0005737">
    <property type="term" value="C:cytoplasm"/>
    <property type="evidence" value="ECO:0007669"/>
    <property type="project" value="TreeGrafter"/>
</dbReference>
<dbReference type="PANTHER" id="PTHR48100">
    <property type="entry name" value="BROAD-SPECIFICITY PHOSPHATASE YOR283W-RELATED"/>
    <property type="match status" value="1"/>
</dbReference>
<keyword evidence="4" id="KW-1133">Transmembrane helix</keyword>
<dbReference type="EMBL" id="SGPL01000037">
    <property type="protein sequence ID" value="THH19716.1"/>
    <property type="molecule type" value="Genomic_DNA"/>
</dbReference>
<dbReference type="AlphaFoldDB" id="A0A4S4M3H9"/>
<dbReference type="InterPro" id="IPR007248">
    <property type="entry name" value="Mpv17_PMP22"/>
</dbReference>
<evidence type="ECO:0000256" key="3">
    <source>
        <dbReference type="ARBA" id="ARBA00022692"/>
    </source>
</evidence>
<dbReference type="InterPro" id="IPR013078">
    <property type="entry name" value="His_Pase_superF_clade-1"/>
</dbReference>
<name>A0A4S4M3H9_9AGAM</name>
<keyword evidence="7" id="KW-1185">Reference proteome</keyword>
<dbReference type="InterPro" id="IPR050275">
    <property type="entry name" value="PGM_Phosphatase"/>
</dbReference>